<organism evidence="1 2">
    <name type="scientific">Paramuricea clavata</name>
    <name type="common">Red gorgonian</name>
    <name type="synonym">Violescent sea-whip</name>
    <dbReference type="NCBI Taxonomy" id="317549"/>
    <lineage>
        <taxon>Eukaryota</taxon>
        <taxon>Metazoa</taxon>
        <taxon>Cnidaria</taxon>
        <taxon>Anthozoa</taxon>
        <taxon>Octocorallia</taxon>
        <taxon>Malacalcyonacea</taxon>
        <taxon>Plexauridae</taxon>
        <taxon>Paramuricea</taxon>
    </lineage>
</organism>
<dbReference type="Proteomes" id="UP001152795">
    <property type="component" value="Unassembled WGS sequence"/>
</dbReference>
<comment type="caution">
    <text evidence="1">The sequence shown here is derived from an EMBL/GenBank/DDBJ whole genome shotgun (WGS) entry which is preliminary data.</text>
</comment>
<protein>
    <submittedName>
        <fullName evidence="1">Uncharacterized protein</fullName>
    </submittedName>
</protein>
<evidence type="ECO:0000313" key="2">
    <source>
        <dbReference type="Proteomes" id="UP001152795"/>
    </source>
</evidence>
<reference evidence="1" key="1">
    <citation type="submission" date="2020-04" db="EMBL/GenBank/DDBJ databases">
        <authorList>
            <person name="Alioto T."/>
            <person name="Alioto T."/>
            <person name="Gomez Garrido J."/>
        </authorList>
    </citation>
    <scope>NUCLEOTIDE SEQUENCE</scope>
    <source>
        <strain evidence="1">A484AB</strain>
    </source>
</reference>
<dbReference type="AlphaFoldDB" id="A0A6S7FMX5"/>
<sequence length="71" mass="8358">MAVCECCGTIGRKRQKLLMKVHHVKVGRSEITKPETEPSPKQENEEQEYRATESQELHMTWKKNVLSFIWN</sequence>
<evidence type="ECO:0000313" key="1">
    <source>
        <dbReference type="EMBL" id="CAB3978203.1"/>
    </source>
</evidence>
<dbReference type="EMBL" id="CACRXK020000096">
    <property type="protein sequence ID" value="CAB3978203.1"/>
    <property type="molecule type" value="Genomic_DNA"/>
</dbReference>
<gene>
    <name evidence="1" type="ORF">PACLA_8A075817</name>
</gene>
<name>A0A6S7FMX5_PARCT</name>
<accession>A0A6S7FMX5</accession>
<proteinExistence type="predicted"/>
<keyword evidence="2" id="KW-1185">Reference proteome</keyword>